<name>A0ABY6AYM6_9BURK</name>
<feature type="compositionally biased region" description="Low complexity" evidence="1">
    <location>
        <begin position="595"/>
        <end position="607"/>
    </location>
</feature>
<accession>A0ABY6AYM6</accession>
<reference evidence="2" key="1">
    <citation type="submission" date="2022-10" db="EMBL/GenBank/DDBJ databases">
        <title>Characterization and whole genome sequencing of a new Roseateles species, isolated from fresh water.</title>
        <authorList>
            <person name="Guliayeva D.Y."/>
            <person name="Akhremchuk A.E."/>
            <person name="Sikolenko M.A."/>
            <person name="Valentovich L.N."/>
            <person name="Sidarenka A.V."/>
        </authorList>
    </citation>
    <scope>NUCLEOTIDE SEQUENCE</scope>
    <source>
        <strain evidence="2">BIM B-1768</strain>
    </source>
</reference>
<proteinExistence type="predicted"/>
<feature type="region of interest" description="Disordered" evidence="1">
    <location>
        <begin position="587"/>
        <end position="611"/>
    </location>
</feature>
<sequence>MSKETDWIEQFTGMSLVDGSAKPGTTSLVDQGEHFEKKRLAQRALLSEVRERLQGFKAEFQTAMSTEIKTGRLKGQKLLNDRKTQLDEIEAEDFTADQLQLSPEITAAIARGTGLVINENERLRNARFRLGDADEPLFGPQEIQAEFWTPLMRERILPETYIPAMYSETQQMLDATSQRYLDEVENRKAQDALTPAGSRGDDLLGSAADLMDLSGQMIEKFALGSQEFQLATTILTTGAAVLRQGTEVYGQVKDRQYADASAAGLDVMGSLTQTVLAQCGVDKPTTDLVKAAFGAGHASIAAGQAFARGAEGVDDALTALAEVCAKALGVAASATDGSTQTGLSLAARAVPDAFVAAAQAREIRRKVEDQDYAGVAACLGEAMKTALQSAQALREIKMTQGKTEQEAAAIRAQLGEQTQRLGDLFELGATVAELTVKTAIAARRGEFLGALNELIGGIAGSLNKTLVVAGLPRDQAGMIANCYQAAASAPAALQCLMTDPPKVDAALKKLSGGVATACAQAGNDTLSRLGSGLAASLNAVATGLQTHQFFVEKQYGEGIEAFVNGVKQQLDVVFQLDGGQDAEIEKGGEEGDGGALDLLGGTDNADVTADDDTPAEIGAEAAANAVSDLLLELKAAAGGAAAEQSRQALQKAQSELIKRRADARRSADEDEAARILAEAQAELKALSGAQEAAAEASSIDALIAKMARDRLVWQLAQQIAEGGAAFLAKFVPALGAVGAGIKLAASLHAAGLRAQQLHRWMQLQDDFEAAQSALASSSRNFVKNQGDQLAHHAAQALWAAAELAGASGAAGPAGTIVSAVATAGSTMQAIIEQHRDREALEAAWQVIARALRNPGNRKLGLQARALNGSLAKYSMAWGAVELKDPLARNAMKACDLNEASLNNEDSNVDKVVAYLESFYEDDPQLYRELDEAPGWMPRDLTLNLASWARLKRQAETHAQLSPVETGHIDGWLALYESQSDDDTPAQRTEAARKAWSAALTAERDRAPDGQRPAIPEAEQQALGAALTAQLDAVRARIDLLVRLEGGFKAHQPVRKTENPVQAQADAAAMGHAVSLLARQAAKAAEALRREQTALAGQLGELNRQATPVGARAAA</sequence>
<gene>
    <name evidence="2" type="ORF">N4261_14030</name>
</gene>
<evidence type="ECO:0000256" key="1">
    <source>
        <dbReference type="SAM" id="MobiDB-lite"/>
    </source>
</evidence>
<dbReference type="RefSeq" id="WP_261755923.1">
    <property type="nucleotide sequence ID" value="NZ_CP104562.2"/>
</dbReference>
<dbReference type="EMBL" id="CP104562">
    <property type="protein sequence ID" value="UXH76190.1"/>
    <property type="molecule type" value="Genomic_DNA"/>
</dbReference>
<organism evidence="2 3">
    <name type="scientific">Roseateles amylovorans</name>
    <dbReference type="NCBI Taxonomy" id="2978473"/>
    <lineage>
        <taxon>Bacteria</taxon>
        <taxon>Pseudomonadati</taxon>
        <taxon>Pseudomonadota</taxon>
        <taxon>Betaproteobacteria</taxon>
        <taxon>Burkholderiales</taxon>
        <taxon>Sphaerotilaceae</taxon>
        <taxon>Roseateles</taxon>
    </lineage>
</organism>
<evidence type="ECO:0000313" key="3">
    <source>
        <dbReference type="Proteomes" id="UP001064933"/>
    </source>
</evidence>
<dbReference type="Proteomes" id="UP001064933">
    <property type="component" value="Chromosome"/>
</dbReference>
<evidence type="ECO:0000313" key="2">
    <source>
        <dbReference type="EMBL" id="UXH76190.1"/>
    </source>
</evidence>
<keyword evidence="3" id="KW-1185">Reference proteome</keyword>
<protein>
    <submittedName>
        <fullName evidence="2">Uncharacterized protein</fullName>
    </submittedName>
</protein>